<evidence type="ECO:0000313" key="7">
    <source>
        <dbReference type="EMBL" id="MFD1836124.1"/>
    </source>
</evidence>
<dbReference type="Gene3D" id="3.40.630.30">
    <property type="match status" value="1"/>
</dbReference>
<comment type="caution">
    <text evidence="7">The sequence shown here is derived from an EMBL/GenBank/DDBJ whole genome shotgun (WGS) entry which is preliminary data.</text>
</comment>
<comment type="similarity">
    <text evidence="3">Belongs to the IucA/IucC family.</text>
</comment>
<keyword evidence="8" id="KW-1185">Reference proteome</keyword>
<dbReference type="Gene3D" id="6.10.250.3370">
    <property type="match status" value="1"/>
</dbReference>
<dbReference type="Gene3D" id="3.30.310.280">
    <property type="match status" value="1"/>
</dbReference>
<dbReference type="Gene3D" id="1.10.510.40">
    <property type="match status" value="1"/>
</dbReference>
<dbReference type="Pfam" id="PF04183">
    <property type="entry name" value="IucA_IucC"/>
    <property type="match status" value="1"/>
</dbReference>
<dbReference type="RefSeq" id="WP_343905423.1">
    <property type="nucleotide sequence ID" value="NZ_BAAAIS010000003.1"/>
</dbReference>
<comment type="function">
    <text evidence="1">Acyltransferase required for the direct transfer of medium- to long-chain fatty acyl moieties from a carrier protein (MbtL) on to the epsilon-amino group of lysine residue in the mycobactin core.</text>
</comment>
<dbReference type="SMART" id="SM01006">
    <property type="entry name" value="AlcB"/>
    <property type="match status" value="1"/>
</dbReference>
<evidence type="ECO:0000256" key="4">
    <source>
        <dbReference type="ARBA" id="ARBA00020586"/>
    </source>
</evidence>
<accession>A0ABW4Q129</accession>
<reference evidence="8" key="1">
    <citation type="journal article" date="2019" name="Int. J. Syst. Evol. Microbiol.">
        <title>The Global Catalogue of Microorganisms (GCM) 10K type strain sequencing project: providing services to taxonomists for standard genome sequencing and annotation.</title>
        <authorList>
            <consortium name="The Broad Institute Genomics Platform"/>
            <consortium name="The Broad Institute Genome Sequencing Center for Infectious Disease"/>
            <person name="Wu L."/>
            <person name="Ma J."/>
        </authorList>
    </citation>
    <scope>NUCLEOTIDE SEQUENCE [LARGE SCALE GENOMIC DNA]</scope>
    <source>
        <strain evidence="8">JCM 11650</strain>
    </source>
</reference>
<evidence type="ECO:0000256" key="5">
    <source>
        <dbReference type="ARBA" id="ARBA00031122"/>
    </source>
</evidence>
<protein>
    <recommendedName>
        <fullName evidence="4">Lysine N-acyltransferase MbtK</fullName>
    </recommendedName>
    <alternativeName>
        <fullName evidence="5">Mycobactin synthase protein K</fullName>
    </alternativeName>
</protein>
<keyword evidence="7" id="KW-0808">Transferase</keyword>
<dbReference type="Pfam" id="PF13523">
    <property type="entry name" value="Acetyltransf_8"/>
    <property type="match status" value="1"/>
</dbReference>
<gene>
    <name evidence="7" type="ORF">ACFSDA_13725</name>
</gene>
<dbReference type="InterPro" id="IPR007310">
    <property type="entry name" value="Aerobactin_biosyn_IucA/IucC_N"/>
</dbReference>
<evidence type="ECO:0000259" key="6">
    <source>
        <dbReference type="SMART" id="SM01006"/>
    </source>
</evidence>
<dbReference type="PANTHER" id="PTHR34384">
    <property type="entry name" value="L-2,3-DIAMINOPROPANOATE--CITRATE LIGASE"/>
    <property type="match status" value="1"/>
</dbReference>
<evidence type="ECO:0000256" key="3">
    <source>
        <dbReference type="ARBA" id="ARBA00007832"/>
    </source>
</evidence>
<dbReference type="InterPro" id="IPR016181">
    <property type="entry name" value="Acyl_CoA_acyltransferase"/>
</dbReference>
<keyword evidence="7" id="KW-0012">Acyltransferase</keyword>
<dbReference type="InterPro" id="IPR022770">
    <property type="entry name" value="IucA/IucC-like_C"/>
</dbReference>
<proteinExistence type="inferred from homology"/>
<comment type="pathway">
    <text evidence="2">Siderophore biosynthesis; mycobactin biosynthesis.</text>
</comment>
<dbReference type="InterPro" id="IPR037455">
    <property type="entry name" value="LucA/IucC-like"/>
</dbReference>
<dbReference type="Proteomes" id="UP001597280">
    <property type="component" value="Unassembled WGS sequence"/>
</dbReference>
<sequence length="785" mass="85805">MDLTTRPLDLSFRPLDPAADATLLHRWLSMPSARFWMMTEHTPAQVRTYLDQIACSAHEQGWIGMRGGEPLVYVETYDPALLLPAGVLEPEPGDLGMHLLVAPPEGEPEHGLTTAVMGAVVRWCLHGRGAARIVVEPDERNTAVLAKNAAAGFRVLRTVELGSGAEAKRAALSVCTRADHAASLLGEGADPLAHLGAEVGERVHRQLLAKAIAEFSHERMLTPEPDGSAEGAYRITARDGAVRWTFTARELPLEHWLVDPVSIRRHEDGEETRLDVLDLVLDLQEQLGLPEELASTYLEELSSTFAARCATLTEALGGGRPTSAELLSAGLEEIEAAMTEGHPGFVATNGRIGYGLADYRTYAPEQGRRTRLQWVALRRELGHLALGEGLDEQSHLDAALSPEEREVFAARLRSRGLDPVGYHYLPLHPWQADHRLAITFAADVARGDLVPLGEGGAELQPQQSLRTFLDRTRPGAPYVKTALAIQNMGFLRGLSPAYMRDTPAINDWLARLVAEDAEFARCGVTVLRERAAIGYMGDAYHRTASSNPHRKMLAALWRESPLPLLEDGERAFTMAALLHRDHEGRSYAGALILASGLTPADWVTGYLRAYLRPLAHLLLAHDTVVMPHGENIILRVRDQQVVGAFLKDIGEEMAVLGERELPRDVERIRALVGGEEKALSIFTDVFDGVLRHLSGILDADGLLGAEEFWGLVGQVLDEYEADHPDLARGIGGDVDLRAGSFAHSCLNRLQLRNTLQMVDLGDQASSLLYAGRMENPVARRGAVIA</sequence>
<evidence type="ECO:0000313" key="8">
    <source>
        <dbReference type="Proteomes" id="UP001597280"/>
    </source>
</evidence>
<dbReference type="SUPFAM" id="SSF55729">
    <property type="entry name" value="Acyl-CoA N-acyltransferases (Nat)"/>
    <property type="match status" value="1"/>
</dbReference>
<dbReference type="Pfam" id="PF06276">
    <property type="entry name" value="FhuF"/>
    <property type="match status" value="1"/>
</dbReference>
<evidence type="ECO:0000256" key="1">
    <source>
        <dbReference type="ARBA" id="ARBA00003818"/>
    </source>
</evidence>
<name>A0ABW4Q129_9MICO</name>
<feature type="domain" description="Acyltransferase MbtK/IucB-like conserved" evidence="6">
    <location>
        <begin position="13"/>
        <end position="60"/>
    </location>
</feature>
<dbReference type="GO" id="GO:0016746">
    <property type="term" value="F:acyltransferase activity"/>
    <property type="evidence" value="ECO:0007669"/>
    <property type="project" value="UniProtKB-KW"/>
</dbReference>
<organism evidence="7 8">
    <name type="scientific">Brachybacterium rhamnosum</name>
    <dbReference type="NCBI Taxonomy" id="173361"/>
    <lineage>
        <taxon>Bacteria</taxon>
        <taxon>Bacillati</taxon>
        <taxon>Actinomycetota</taxon>
        <taxon>Actinomycetes</taxon>
        <taxon>Micrococcales</taxon>
        <taxon>Dermabacteraceae</taxon>
        <taxon>Brachybacterium</taxon>
    </lineage>
</organism>
<dbReference type="InterPro" id="IPR019432">
    <property type="entry name" value="Acyltransferase_MbtK/IucB-like"/>
</dbReference>
<dbReference type="PANTHER" id="PTHR34384:SF6">
    <property type="entry name" value="STAPHYLOFERRIN B SYNTHASE"/>
    <property type="match status" value="1"/>
</dbReference>
<dbReference type="EMBL" id="JBHUFL010000003">
    <property type="protein sequence ID" value="MFD1836124.1"/>
    <property type="molecule type" value="Genomic_DNA"/>
</dbReference>
<evidence type="ECO:0000256" key="2">
    <source>
        <dbReference type="ARBA" id="ARBA00005102"/>
    </source>
</evidence>